<proteinExistence type="predicted"/>
<evidence type="ECO:0000313" key="4">
    <source>
        <dbReference type="Proteomes" id="UP000306509"/>
    </source>
</evidence>
<dbReference type="InterPro" id="IPR025277">
    <property type="entry name" value="Apiosidase-like_cat_dom"/>
</dbReference>
<dbReference type="EMBL" id="QGQD01000036">
    <property type="protein sequence ID" value="TLD01617.1"/>
    <property type="molecule type" value="Genomic_DNA"/>
</dbReference>
<dbReference type="InterPro" id="IPR024749">
    <property type="entry name" value="Collagen-bd_put"/>
</dbReference>
<comment type="caution">
    <text evidence="3">The sequence shown here is derived from an EMBL/GenBank/DDBJ whole genome shotgun (WGS) entry which is preliminary data.</text>
</comment>
<dbReference type="Pfam" id="PF12904">
    <property type="entry name" value="Collagen_bind_2"/>
    <property type="match status" value="1"/>
</dbReference>
<reference evidence="3 4" key="1">
    <citation type="journal article" date="2019" name="Anaerobe">
        <title>Detection of Robinsoniella peoriensis in multiple bone samples of a trauma patient.</title>
        <authorList>
            <person name="Schrottner P."/>
            <person name="Hartwich K."/>
            <person name="Bunk B."/>
            <person name="Schober I."/>
            <person name="Helbig S."/>
            <person name="Rudolph W.W."/>
            <person name="Gunzer F."/>
        </authorList>
    </citation>
    <scope>NUCLEOTIDE SEQUENCE [LARGE SCALE GENOMIC DNA]</scope>
    <source>
        <strain evidence="3 4">DSM 106044</strain>
    </source>
</reference>
<dbReference type="Gene3D" id="3.20.20.80">
    <property type="entry name" value="Glycosidases"/>
    <property type="match status" value="1"/>
</dbReference>
<organism evidence="3 4">
    <name type="scientific">Robinsoniella peoriensis</name>
    <dbReference type="NCBI Taxonomy" id="180332"/>
    <lineage>
        <taxon>Bacteria</taxon>
        <taxon>Bacillati</taxon>
        <taxon>Bacillota</taxon>
        <taxon>Clostridia</taxon>
        <taxon>Lachnospirales</taxon>
        <taxon>Lachnospiraceae</taxon>
        <taxon>Robinsoniella</taxon>
    </lineage>
</organism>
<dbReference type="AlphaFoldDB" id="A0A4U8Q9L0"/>
<dbReference type="Proteomes" id="UP000306509">
    <property type="component" value="Unassembled WGS sequence"/>
</dbReference>
<dbReference type="Pfam" id="PF13204">
    <property type="entry name" value="Apiosidase"/>
    <property type="match status" value="1"/>
</dbReference>
<evidence type="ECO:0000313" key="3">
    <source>
        <dbReference type="EMBL" id="TLD01617.1"/>
    </source>
</evidence>
<dbReference type="STRING" id="180332.GCA_000797495_04691"/>
<dbReference type="PANTHER" id="PTHR37836:SF3">
    <property type="entry name" value="ENDOGLUCANASE"/>
    <property type="match status" value="1"/>
</dbReference>
<keyword evidence="4" id="KW-1185">Reference proteome</keyword>
<dbReference type="SUPFAM" id="SSF51445">
    <property type="entry name" value="(Trans)glycosidases"/>
    <property type="match status" value="1"/>
</dbReference>
<dbReference type="PANTHER" id="PTHR37836">
    <property type="entry name" value="LMO1036 PROTEIN"/>
    <property type="match status" value="1"/>
</dbReference>
<protein>
    <submittedName>
        <fullName evidence="3">Putative endoglucanase</fullName>
    </submittedName>
</protein>
<name>A0A4U8Q9L0_9FIRM</name>
<accession>A0A4U8Q9L0</accession>
<feature type="domain" description="Putative collagen-binding" evidence="1">
    <location>
        <begin position="350"/>
        <end position="443"/>
    </location>
</feature>
<evidence type="ECO:0000259" key="1">
    <source>
        <dbReference type="Pfam" id="PF12904"/>
    </source>
</evidence>
<evidence type="ECO:0000259" key="2">
    <source>
        <dbReference type="Pfam" id="PF13204"/>
    </source>
</evidence>
<gene>
    <name evidence="3" type="ORF">DSM106044_01598</name>
</gene>
<sequence length="452" mass="52075">MIDNKKPWDKGTLCVSSNGRYLANGESPFFWLGDTAWLMFSHLTEEEAWRYLRNRKEKGYNVIQTTLIHEWPQKNIDGSNALVNEDFAVCDLEGNYWKRTEAMVDMAEELGLYMALLPAWGGNVARGYLNLENADAYLDFLIDRFGSRPNIIWLVGGDVKGEAAPEVFCRIGSRLKQGCKGQLVAFHPFGRTSSSIWFHKEEWLDFNMFQSGHRRYDQLVMQSWDDNGKNPDNYGEDNWKYVKRDHSLIPIKPTIDGEPSYEQVLQGLHDKTQGYWQSWDVRRYAYWSVLEGAFGHTYGDNSIMQFYTKKDGEGAFGVKQEWKEAIHNAGSSQMKHLKNLMEQVDYQNGVPASHLLVSGQGEKYERVSVFAGKDFIICYSYLGKPFTLDLSAYPNNLDTYWMDPETGVYSFAGQLMNEKMNQKQMEFHPPFKGEGHGDWVLVLTDPESYDIV</sequence>
<dbReference type="RefSeq" id="WP_044289636.1">
    <property type="nucleotide sequence ID" value="NZ_QGQD01000036.1"/>
</dbReference>
<dbReference type="InterPro" id="IPR017853">
    <property type="entry name" value="GH"/>
</dbReference>
<feature type="domain" description="Apiosidase-like catalytic" evidence="2">
    <location>
        <begin position="16"/>
        <end position="346"/>
    </location>
</feature>